<dbReference type="Proteomes" id="UP001165160">
    <property type="component" value="Unassembled WGS sequence"/>
</dbReference>
<proteinExistence type="predicted"/>
<reference evidence="3" key="1">
    <citation type="journal article" date="2023" name="Commun. Biol.">
        <title>Genome analysis of Parmales, the sister group of diatoms, reveals the evolutionary specialization of diatoms from phago-mixotrophs to photoautotrophs.</title>
        <authorList>
            <person name="Ban H."/>
            <person name="Sato S."/>
            <person name="Yoshikawa S."/>
            <person name="Yamada K."/>
            <person name="Nakamura Y."/>
            <person name="Ichinomiya M."/>
            <person name="Sato N."/>
            <person name="Blanc-Mathieu R."/>
            <person name="Endo H."/>
            <person name="Kuwata A."/>
            <person name="Ogata H."/>
        </authorList>
    </citation>
    <scope>NUCLEOTIDE SEQUENCE [LARGE SCALE GENOMIC DNA]</scope>
    <source>
        <strain evidence="3">NIES 3699</strain>
    </source>
</reference>
<protein>
    <submittedName>
        <fullName evidence="2">Uncharacterized protein</fullName>
    </submittedName>
</protein>
<accession>A0A9W7C7E1</accession>
<organism evidence="2 3">
    <name type="scientific">Triparma verrucosa</name>
    <dbReference type="NCBI Taxonomy" id="1606542"/>
    <lineage>
        <taxon>Eukaryota</taxon>
        <taxon>Sar</taxon>
        <taxon>Stramenopiles</taxon>
        <taxon>Ochrophyta</taxon>
        <taxon>Bolidophyceae</taxon>
        <taxon>Parmales</taxon>
        <taxon>Triparmaceae</taxon>
        <taxon>Triparma</taxon>
    </lineage>
</organism>
<keyword evidence="1" id="KW-0175">Coiled coil</keyword>
<keyword evidence="3" id="KW-1185">Reference proteome</keyword>
<dbReference type="EMBL" id="BRXX01000319">
    <property type="protein sequence ID" value="GMI04637.1"/>
    <property type="molecule type" value="Genomic_DNA"/>
</dbReference>
<evidence type="ECO:0000313" key="2">
    <source>
        <dbReference type="EMBL" id="GMI04637.1"/>
    </source>
</evidence>
<feature type="coiled-coil region" evidence="1">
    <location>
        <begin position="14"/>
        <end position="63"/>
    </location>
</feature>
<evidence type="ECO:0000313" key="3">
    <source>
        <dbReference type="Proteomes" id="UP001165160"/>
    </source>
</evidence>
<gene>
    <name evidence="2" type="ORF">TrVE_jg1403</name>
</gene>
<evidence type="ECO:0000256" key="1">
    <source>
        <dbReference type="SAM" id="Coils"/>
    </source>
</evidence>
<comment type="caution">
    <text evidence="2">The sequence shown here is derived from an EMBL/GenBank/DDBJ whole genome shotgun (WGS) entry which is preliminary data.</text>
</comment>
<name>A0A9W7C7E1_9STRA</name>
<dbReference type="AlphaFoldDB" id="A0A9W7C7E1"/>
<sequence>MSEDPERTTASKMVEALQAELKETAASLQAEREALAQLKEQAAAQLDAERKAKEEAFASLRAKDEAVMKLEAVVAEINGDANLQAVHRNLDSSAATTEPLDRNNPGVTVLDNNVRSENTTISRFTVDIHEEPQAFLKALLGDHPKVVAKRLFQKVLEEGVLYWSFMAGNNKSCDLLLRMCVERQDEEEIFIRVTAVEEEELYSSLPNAHSTAAKKLRLLFKEGTIVLQPLPFGQTSFTFMAQVDVGEVMKDAVVSTIGGTGISRSPSSGITRSVSGLSSVSVSSAASKDPAVKKIGARGGDAAKGHELFYKLATMFYDRFKKEDVIDEKRKADFVKSKILNAPPLTAIDEFRQDDRIDAAEREEFTTFVKEHWKEEVYSVEELLLINKGKANVKAIMDSADLKVVDSGDPMVSLRVAHLEDDRLGTGAFESVIDAEMEELVAFDCLKMSREAKRNYKKKGGIERLVKKVNGHSFYVLSRRDLKVPGFTHREILAKS</sequence>